<reference evidence="1" key="1">
    <citation type="submission" date="2018-10" db="EMBL/GenBank/DDBJ databases">
        <title>Hidden diversity of soil giant viruses.</title>
        <authorList>
            <person name="Schulz F."/>
            <person name="Alteio L."/>
            <person name="Goudeau D."/>
            <person name="Ryan E.M."/>
            <person name="Malmstrom R.R."/>
            <person name="Blanchard J."/>
            <person name="Woyke T."/>
        </authorList>
    </citation>
    <scope>NUCLEOTIDE SEQUENCE</scope>
    <source>
        <strain evidence="1">BAV1</strain>
    </source>
</reference>
<evidence type="ECO:0000313" key="1">
    <source>
        <dbReference type="EMBL" id="AYV76893.1"/>
    </source>
</evidence>
<gene>
    <name evidence="1" type="ORF">Barrevirus3_13</name>
</gene>
<name>A0A3G4ZTG2_9VIRU</name>
<organism evidence="1">
    <name type="scientific">Barrevirus sp</name>
    <dbReference type="NCBI Taxonomy" id="2487763"/>
    <lineage>
        <taxon>Viruses</taxon>
        <taxon>Varidnaviria</taxon>
        <taxon>Bamfordvirae</taxon>
        <taxon>Nucleocytoviricota</taxon>
        <taxon>Megaviricetes</taxon>
        <taxon>Imitervirales</taxon>
        <taxon>Mimiviridae</taxon>
        <taxon>Klosneuvirinae</taxon>
    </lineage>
</organism>
<proteinExistence type="predicted"/>
<accession>A0A3G4ZTG2</accession>
<sequence length="214" mass="24731">MEPEQIAKEKEEVFVQQFQDYEPANNQNGLAKVHITVTTLEKGQVQQLYLAMVDLKPHYCLAKSSIGQIVFSLQNILSVVPKSDYEKKLYVVIIPEIKKLLDQYNSMLIVQSYPAMLVRYYNLLVGLPSKVSIFNEEHGRIKMKNPKLGSLIKAGKQRLSFIISRKTPDIYLINTVLADEFTKLQADCQLFYDNLLNFEKIFVKAVREAKRQVW</sequence>
<protein>
    <submittedName>
        <fullName evidence="1">Uncharacterized protein</fullName>
    </submittedName>
</protein>
<dbReference type="EMBL" id="MK072000">
    <property type="protein sequence ID" value="AYV76893.1"/>
    <property type="molecule type" value="Genomic_DNA"/>
</dbReference>